<reference evidence="1 2" key="1">
    <citation type="submission" date="2023-03" db="EMBL/GenBank/DDBJ databases">
        <title>WGS of Gossypium arboreum.</title>
        <authorList>
            <person name="Yu D."/>
        </authorList>
    </citation>
    <scope>NUCLEOTIDE SEQUENCE [LARGE SCALE GENOMIC DNA]</scope>
    <source>
        <tissue evidence="1">Leaf</tissue>
    </source>
</reference>
<evidence type="ECO:0000313" key="2">
    <source>
        <dbReference type="Proteomes" id="UP001358586"/>
    </source>
</evidence>
<dbReference type="EMBL" id="JARKNE010000012">
    <property type="protein sequence ID" value="KAK5774826.1"/>
    <property type="molecule type" value="Genomic_DNA"/>
</dbReference>
<dbReference type="Proteomes" id="UP001358586">
    <property type="component" value="Chromosome 12"/>
</dbReference>
<name>A0ABR0MLD9_GOSAR</name>
<evidence type="ECO:0000313" key="1">
    <source>
        <dbReference type="EMBL" id="KAK5774826.1"/>
    </source>
</evidence>
<comment type="caution">
    <text evidence="1">The sequence shown here is derived from an EMBL/GenBank/DDBJ whole genome shotgun (WGS) entry which is preliminary data.</text>
</comment>
<gene>
    <name evidence="1" type="ORF">PVK06_042687</name>
</gene>
<accession>A0ABR0MLD9</accession>
<sequence length="112" mass="12927">MKGQNLEEIEPTETSHDMMKDKVFSMAGMIRAFRQFSISETAERHLSAMQATCKLLQMVLQGDKGTTHWKYDLILSSISKLCSNVIFQQNTSNDTSIWTELRNRQDKQLKEP</sequence>
<protein>
    <submittedName>
        <fullName evidence="1">Uncharacterized protein</fullName>
    </submittedName>
</protein>
<organism evidence="1 2">
    <name type="scientific">Gossypium arboreum</name>
    <name type="common">Tree cotton</name>
    <name type="synonym">Gossypium nanking</name>
    <dbReference type="NCBI Taxonomy" id="29729"/>
    <lineage>
        <taxon>Eukaryota</taxon>
        <taxon>Viridiplantae</taxon>
        <taxon>Streptophyta</taxon>
        <taxon>Embryophyta</taxon>
        <taxon>Tracheophyta</taxon>
        <taxon>Spermatophyta</taxon>
        <taxon>Magnoliopsida</taxon>
        <taxon>eudicotyledons</taxon>
        <taxon>Gunneridae</taxon>
        <taxon>Pentapetalae</taxon>
        <taxon>rosids</taxon>
        <taxon>malvids</taxon>
        <taxon>Malvales</taxon>
        <taxon>Malvaceae</taxon>
        <taxon>Malvoideae</taxon>
        <taxon>Gossypium</taxon>
    </lineage>
</organism>
<keyword evidence="2" id="KW-1185">Reference proteome</keyword>
<proteinExistence type="predicted"/>